<sequence length="118" mass="13400">MRVMLGSFMPIAEWGARTCASNARLSPSIPTPSHFIYAAGHYKISTLYRLHSIVFRPVQQHGYILVHAATSSSWIRLSPHVIQQILAISHGMIIRDYCYSNKQSYCWIFQSQSSRSLA</sequence>
<dbReference type="AlphaFoldDB" id="A0AAJ8BXA9"/>
<evidence type="ECO:0000313" key="1">
    <source>
        <dbReference type="RefSeq" id="XP_059605559.1"/>
    </source>
</evidence>
<organism evidence="1">
    <name type="scientific">Aspergillus niger</name>
    <dbReference type="NCBI Taxonomy" id="5061"/>
    <lineage>
        <taxon>Eukaryota</taxon>
        <taxon>Fungi</taxon>
        <taxon>Dikarya</taxon>
        <taxon>Ascomycota</taxon>
        <taxon>Pezizomycotina</taxon>
        <taxon>Eurotiomycetes</taxon>
        <taxon>Eurotiomycetidae</taxon>
        <taxon>Eurotiales</taxon>
        <taxon>Aspergillaceae</taxon>
        <taxon>Aspergillus</taxon>
        <taxon>Aspergillus subgen. Circumdati</taxon>
    </lineage>
</organism>
<dbReference type="KEGG" id="ang:An14g04270"/>
<reference evidence="1" key="2">
    <citation type="submission" date="2025-08" db="UniProtKB">
        <authorList>
            <consortium name="RefSeq"/>
        </authorList>
    </citation>
    <scope>IDENTIFICATION</scope>
</reference>
<name>A0AAJ8BXA9_ASPNG</name>
<reference evidence="1" key="1">
    <citation type="submission" date="2025-02" db="EMBL/GenBank/DDBJ databases">
        <authorList>
            <consortium name="NCBI Genome Project"/>
        </authorList>
    </citation>
    <scope>NUCLEOTIDE SEQUENCE</scope>
</reference>
<dbReference type="GeneID" id="84592986"/>
<proteinExistence type="predicted"/>
<dbReference type="RefSeq" id="XP_059605559.1">
    <property type="nucleotide sequence ID" value="XM_059744222.1"/>
</dbReference>
<gene>
    <name evidence="1" type="ORF">An14g04270</name>
</gene>
<protein>
    <submittedName>
        <fullName evidence="1">Uncharacterized protein</fullName>
    </submittedName>
</protein>
<accession>A0AAJ8BXA9</accession>
<dbReference type="VEuPathDB" id="FungiDB:An14g04270"/>